<dbReference type="EMBL" id="UZAM01001184">
    <property type="protein sequence ID" value="VDO83730.1"/>
    <property type="molecule type" value="Genomic_DNA"/>
</dbReference>
<sequence length="108" mass="12491">MFRLEYDAYRSDLTSLQQGERTQMTLAKMAEIEKEVEAKQDRYERYREEVAVKLNFLSENKVKVMQKQLTLFQQSTSAYFAGNKAALESTIKQFAVPRDSSNHSLLSG</sequence>
<dbReference type="AlphaFoldDB" id="A0A183IA12"/>
<dbReference type="GO" id="GO:0005543">
    <property type="term" value="F:phospholipid binding"/>
    <property type="evidence" value="ECO:0007669"/>
    <property type="project" value="TreeGrafter"/>
</dbReference>
<accession>A0A183IA12</accession>
<gene>
    <name evidence="2" type="ORF">SBAD_LOCUS456</name>
</gene>
<evidence type="ECO:0000313" key="2">
    <source>
        <dbReference type="EMBL" id="VDO83730.1"/>
    </source>
</evidence>
<keyword evidence="3" id="KW-1185">Reference proteome</keyword>
<name>A0A183IA12_9BILA</name>
<dbReference type="WBParaSite" id="SBAD_0000047701-mRNA-1">
    <property type="protein sequence ID" value="SBAD_0000047701-mRNA-1"/>
    <property type="gene ID" value="SBAD_0000047701"/>
</dbReference>
<dbReference type="InterPro" id="IPR030798">
    <property type="entry name" value="Arfaptin_fam"/>
</dbReference>
<reference evidence="2 3" key="2">
    <citation type="submission" date="2018-11" db="EMBL/GenBank/DDBJ databases">
        <authorList>
            <consortium name="Pathogen Informatics"/>
        </authorList>
    </citation>
    <scope>NUCLEOTIDE SEQUENCE [LARGE SCALE GENOMIC DNA]</scope>
</reference>
<dbReference type="SUPFAM" id="SSF103657">
    <property type="entry name" value="BAR/IMD domain-like"/>
    <property type="match status" value="1"/>
</dbReference>
<dbReference type="GO" id="GO:0032588">
    <property type="term" value="C:trans-Golgi network membrane"/>
    <property type="evidence" value="ECO:0007669"/>
    <property type="project" value="TreeGrafter"/>
</dbReference>
<dbReference type="Gene3D" id="1.20.1270.60">
    <property type="entry name" value="Arfaptin homology (AH) domain/BAR domain"/>
    <property type="match status" value="1"/>
</dbReference>
<dbReference type="Proteomes" id="UP000270296">
    <property type="component" value="Unassembled WGS sequence"/>
</dbReference>
<dbReference type="InterPro" id="IPR010504">
    <property type="entry name" value="AH_dom"/>
</dbReference>
<dbReference type="PANTHER" id="PTHR12141">
    <property type="entry name" value="ARFAPTIN-RELATED"/>
    <property type="match status" value="1"/>
</dbReference>
<dbReference type="PROSITE" id="PS50870">
    <property type="entry name" value="AH"/>
    <property type="match status" value="1"/>
</dbReference>
<dbReference type="GO" id="GO:0034315">
    <property type="term" value="P:regulation of Arp2/3 complex-mediated actin nucleation"/>
    <property type="evidence" value="ECO:0007669"/>
    <property type="project" value="TreeGrafter"/>
</dbReference>
<evidence type="ECO:0000259" key="1">
    <source>
        <dbReference type="PROSITE" id="PS50870"/>
    </source>
</evidence>
<proteinExistence type="predicted"/>
<dbReference type="GO" id="GO:0019904">
    <property type="term" value="F:protein domain specific binding"/>
    <property type="evidence" value="ECO:0007669"/>
    <property type="project" value="InterPro"/>
</dbReference>
<evidence type="ECO:0000313" key="4">
    <source>
        <dbReference type="WBParaSite" id="SBAD_0000047701-mRNA-1"/>
    </source>
</evidence>
<organism evidence="4">
    <name type="scientific">Soboliphyme baturini</name>
    <dbReference type="NCBI Taxonomy" id="241478"/>
    <lineage>
        <taxon>Eukaryota</taxon>
        <taxon>Metazoa</taxon>
        <taxon>Ecdysozoa</taxon>
        <taxon>Nematoda</taxon>
        <taxon>Enoplea</taxon>
        <taxon>Dorylaimia</taxon>
        <taxon>Dioctophymatida</taxon>
        <taxon>Dioctophymatoidea</taxon>
        <taxon>Soboliphymatidae</taxon>
        <taxon>Soboliphyme</taxon>
    </lineage>
</organism>
<dbReference type="InterPro" id="IPR027267">
    <property type="entry name" value="AH/BAR_dom_sf"/>
</dbReference>
<dbReference type="GO" id="GO:0006886">
    <property type="term" value="P:intracellular protein transport"/>
    <property type="evidence" value="ECO:0007669"/>
    <property type="project" value="TreeGrafter"/>
</dbReference>
<dbReference type="PANTHER" id="PTHR12141:SF5">
    <property type="entry name" value="ARFAPTIN"/>
    <property type="match status" value="1"/>
</dbReference>
<protein>
    <submittedName>
        <fullName evidence="4">AH domain-containing protein</fullName>
    </submittedName>
</protein>
<reference evidence="4" key="1">
    <citation type="submission" date="2016-06" db="UniProtKB">
        <authorList>
            <consortium name="WormBaseParasite"/>
        </authorList>
    </citation>
    <scope>IDENTIFICATION</scope>
</reference>
<dbReference type="Pfam" id="PF06456">
    <property type="entry name" value="Arfaptin"/>
    <property type="match status" value="1"/>
</dbReference>
<feature type="domain" description="AH" evidence="1">
    <location>
        <begin position="1"/>
        <end position="92"/>
    </location>
</feature>
<evidence type="ECO:0000313" key="3">
    <source>
        <dbReference type="Proteomes" id="UP000270296"/>
    </source>
</evidence>
<dbReference type="OrthoDB" id="9994780at2759"/>